<evidence type="ECO:0000313" key="2">
    <source>
        <dbReference type="Proteomes" id="UP000001578"/>
    </source>
</evidence>
<proteinExistence type="predicted"/>
<dbReference type="AlphaFoldDB" id="A4IPS2"/>
<organism evidence="1 2">
    <name type="scientific">Geobacillus thermodenitrificans (strain NG80-2)</name>
    <dbReference type="NCBI Taxonomy" id="420246"/>
    <lineage>
        <taxon>Bacteria</taxon>
        <taxon>Bacillati</taxon>
        <taxon>Bacillota</taxon>
        <taxon>Bacilli</taxon>
        <taxon>Bacillales</taxon>
        <taxon>Anoxybacillaceae</taxon>
        <taxon>Geobacillus</taxon>
    </lineage>
</organism>
<dbReference type="Proteomes" id="UP000001578">
    <property type="component" value="Chromosome"/>
</dbReference>
<dbReference type="HOGENOM" id="CLU_2368877_0_0_9"/>
<accession>A4IPS2</accession>
<evidence type="ECO:0000313" key="1">
    <source>
        <dbReference type="EMBL" id="ABO67326.1"/>
    </source>
</evidence>
<dbReference type="KEGG" id="gtn:GTNG_1971"/>
<protein>
    <submittedName>
        <fullName evidence="1">Uncharacterized protein</fullName>
    </submittedName>
</protein>
<gene>
    <name evidence="1" type="ordered locus">GTNG_1971</name>
</gene>
<dbReference type="EMBL" id="CP000557">
    <property type="protein sequence ID" value="ABO67326.1"/>
    <property type="molecule type" value="Genomic_DNA"/>
</dbReference>
<name>A4IPS2_GEOTN</name>
<reference evidence="1 2" key="1">
    <citation type="journal article" date="2007" name="Proc. Natl. Acad. Sci. U.S.A.">
        <title>Genome and proteome of long-chain alkane degrading Geobacillus thermodenitrificans NG80-2 isolated from a deep-subsurface oil reservoir.</title>
        <authorList>
            <person name="Feng L."/>
            <person name="Wang W."/>
            <person name="Cheng J."/>
            <person name="Ren Y."/>
            <person name="Zhao G."/>
            <person name="Gao C."/>
            <person name="Tang Y."/>
            <person name="Liu X."/>
            <person name="Han W."/>
            <person name="Peng X."/>
            <person name="Liu R."/>
            <person name="Wang L."/>
        </authorList>
    </citation>
    <scope>NUCLEOTIDE SEQUENCE [LARGE SCALE GENOMIC DNA]</scope>
    <source>
        <strain evidence="1 2">NG80-2</strain>
    </source>
</reference>
<sequence>MRLVLILLLLLKEKGLARGLEHRLLDRERTKSLACSERRGPRSEDLQLLPSSLGKGVFMVKNDMLRWEKMNAFVWTMAFVIFGQSKCDKLEFKMR</sequence>